<comment type="subcellular location">
    <subcellularLocation>
        <location evidence="1">Membrane</location>
        <topology evidence="1">Multi-pass membrane protein</topology>
    </subcellularLocation>
</comment>
<dbReference type="InterPro" id="IPR004837">
    <property type="entry name" value="NaCa_Exmemb"/>
</dbReference>
<feature type="transmembrane region" description="Helical" evidence="6">
    <location>
        <begin position="34"/>
        <end position="51"/>
    </location>
</feature>
<evidence type="ECO:0000256" key="6">
    <source>
        <dbReference type="SAM" id="Phobius"/>
    </source>
</evidence>
<keyword evidence="3 6" id="KW-1133">Transmembrane helix</keyword>
<gene>
    <name evidence="8" type="ORF">C484_06257</name>
</gene>
<evidence type="ECO:0000256" key="3">
    <source>
        <dbReference type="ARBA" id="ARBA00022989"/>
    </source>
</evidence>
<feature type="compositionally biased region" description="Acidic residues" evidence="5">
    <location>
        <begin position="180"/>
        <end position="194"/>
    </location>
</feature>
<dbReference type="PATRIC" id="fig|1230458.4.peg.1265"/>
<dbReference type="Pfam" id="PF01699">
    <property type="entry name" value="Na_Ca_ex"/>
    <property type="match status" value="2"/>
</dbReference>
<comment type="caution">
    <text evidence="8">The sequence shown here is derived from an EMBL/GenBank/DDBJ whole genome shotgun (WGS) entry which is preliminary data.</text>
</comment>
<dbReference type="PANTHER" id="PTHR10846">
    <property type="entry name" value="SODIUM/POTASSIUM/CALCIUM EXCHANGER"/>
    <property type="match status" value="1"/>
</dbReference>
<dbReference type="RefSeq" id="WP_006825076.1">
    <property type="nucleotide sequence ID" value="NZ_AOIL01000017.1"/>
</dbReference>
<accession>M0A7Q5</accession>
<evidence type="ECO:0000313" key="9">
    <source>
        <dbReference type="Proteomes" id="UP000011648"/>
    </source>
</evidence>
<feature type="transmembrane region" description="Helical" evidence="6">
    <location>
        <begin position="246"/>
        <end position="266"/>
    </location>
</feature>
<dbReference type="PANTHER" id="PTHR10846:SF8">
    <property type="entry name" value="INNER MEMBRANE PROTEIN YRBG"/>
    <property type="match status" value="1"/>
</dbReference>
<dbReference type="GO" id="GO:0005262">
    <property type="term" value="F:calcium channel activity"/>
    <property type="evidence" value="ECO:0007669"/>
    <property type="project" value="TreeGrafter"/>
</dbReference>
<evidence type="ECO:0000313" key="8">
    <source>
        <dbReference type="EMBL" id="ELY94554.1"/>
    </source>
</evidence>
<dbReference type="Proteomes" id="UP000011648">
    <property type="component" value="Unassembled WGS sequence"/>
</dbReference>
<feature type="transmembrane region" description="Helical" evidence="6">
    <location>
        <begin position="371"/>
        <end position="389"/>
    </location>
</feature>
<feature type="region of interest" description="Disordered" evidence="5">
    <location>
        <begin position="165"/>
        <end position="223"/>
    </location>
</feature>
<keyword evidence="9" id="KW-1185">Reference proteome</keyword>
<feature type="transmembrane region" description="Helical" evidence="6">
    <location>
        <begin position="6"/>
        <end position="27"/>
    </location>
</feature>
<feature type="transmembrane region" description="Helical" evidence="6">
    <location>
        <begin position="313"/>
        <end position="335"/>
    </location>
</feature>
<feature type="transmembrane region" description="Helical" evidence="6">
    <location>
        <begin position="347"/>
        <end position="364"/>
    </location>
</feature>
<keyword evidence="4 6" id="KW-0472">Membrane</keyword>
<evidence type="ECO:0000259" key="7">
    <source>
        <dbReference type="Pfam" id="PF01699"/>
    </source>
</evidence>
<dbReference type="GO" id="GO:0006874">
    <property type="term" value="P:intracellular calcium ion homeostasis"/>
    <property type="evidence" value="ECO:0007669"/>
    <property type="project" value="TreeGrafter"/>
</dbReference>
<evidence type="ECO:0000256" key="2">
    <source>
        <dbReference type="ARBA" id="ARBA00022692"/>
    </source>
</evidence>
<sequence>MVAQEAAFVGLFFLGVVTVIYSVEVFIDAVARSAVSLGVSGFFLAVVLAGVDLENGVLGVTAAVVSLPDLALGTVFGEALFVLAVAVGIAGLLVPFRMDVPTVYLALLVLAPLPAFVFSLGGTIDRIDGVALTLLFIPLLVGIYWYERRSETTYLLADELEGVITSTDDSNDRTPPTESTDGETPVEYDGSGDEADGHPPVPQDTIDDRPPATVGEQSEAGETDAGRDIDLDEFILTPNLDEHSGVFALGVAVVATVGLTAGSLLTVLSAEAIFVAFGISELAFGATVLSFVASIEELALTVEPVRRRRPELAVGNIVGSTVFYVTANAGLIAALHPVETTGAVMTVHWPVFLVCLFIVTGMLARGRVTRLGGAVLLVIYGGYWALNYTL</sequence>
<dbReference type="EMBL" id="AOIL01000017">
    <property type="protein sequence ID" value="ELY94554.1"/>
    <property type="molecule type" value="Genomic_DNA"/>
</dbReference>
<proteinExistence type="predicted"/>
<dbReference type="InterPro" id="IPR004481">
    <property type="entry name" value="K/Na/Ca-exchanger"/>
</dbReference>
<feature type="transmembrane region" description="Helical" evidence="6">
    <location>
        <begin position="130"/>
        <end position="146"/>
    </location>
</feature>
<dbReference type="Gene3D" id="1.20.1420.30">
    <property type="entry name" value="NCX, central ion-binding region"/>
    <property type="match status" value="2"/>
</dbReference>
<dbReference type="STRING" id="1230458.C484_06257"/>
<protein>
    <submittedName>
        <fullName evidence="8">Sodium/calcium exchanger membrane protein</fullName>
    </submittedName>
</protein>
<reference evidence="8 9" key="1">
    <citation type="journal article" date="2014" name="PLoS Genet.">
        <title>Phylogenetically driven sequencing of extremely halophilic archaea reveals strategies for static and dynamic osmo-response.</title>
        <authorList>
            <person name="Becker E.A."/>
            <person name="Seitzer P.M."/>
            <person name="Tritt A."/>
            <person name="Larsen D."/>
            <person name="Krusor M."/>
            <person name="Yao A.I."/>
            <person name="Wu D."/>
            <person name="Madern D."/>
            <person name="Eisen J.A."/>
            <person name="Darling A.E."/>
            <person name="Facciotti M.T."/>
        </authorList>
    </citation>
    <scope>NUCLEOTIDE SEQUENCE [LARGE SCALE GENOMIC DNA]</scope>
    <source>
        <strain evidence="8 9">DSM 12281</strain>
    </source>
</reference>
<feature type="transmembrane region" description="Helical" evidence="6">
    <location>
        <begin position="71"/>
        <end position="96"/>
    </location>
</feature>
<feature type="transmembrane region" description="Helical" evidence="6">
    <location>
        <begin position="103"/>
        <end position="124"/>
    </location>
</feature>
<dbReference type="GO" id="GO:0005886">
    <property type="term" value="C:plasma membrane"/>
    <property type="evidence" value="ECO:0007669"/>
    <property type="project" value="TreeGrafter"/>
</dbReference>
<feature type="transmembrane region" description="Helical" evidence="6">
    <location>
        <begin position="272"/>
        <end position="292"/>
    </location>
</feature>
<dbReference type="GO" id="GO:0008273">
    <property type="term" value="F:calcium, potassium:sodium antiporter activity"/>
    <property type="evidence" value="ECO:0007669"/>
    <property type="project" value="TreeGrafter"/>
</dbReference>
<evidence type="ECO:0000256" key="1">
    <source>
        <dbReference type="ARBA" id="ARBA00004141"/>
    </source>
</evidence>
<feature type="domain" description="Sodium/calcium exchanger membrane region" evidence="7">
    <location>
        <begin position="248"/>
        <end position="387"/>
    </location>
</feature>
<feature type="compositionally biased region" description="Polar residues" evidence="5">
    <location>
        <begin position="165"/>
        <end position="179"/>
    </location>
</feature>
<organism evidence="8 9">
    <name type="scientific">Natrialba taiwanensis DSM 12281</name>
    <dbReference type="NCBI Taxonomy" id="1230458"/>
    <lineage>
        <taxon>Archaea</taxon>
        <taxon>Methanobacteriati</taxon>
        <taxon>Methanobacteriota</taxon>
        <taxon>Stenosarchaea group</taxon>
        <taxon>Halobacteria</taxon>
        <taxon>Halobacteriales</taxon>
        <taxon>Natrialbaceae</taxon>
        <taxon>Natrialba</taxon>
    </lineage>
</organism>
<dbReference type="InterPro" id="IPR044880">
    <property type="entry name" value="NCX_ion-bd_dom_sf"/>
</dbReference>
<evidence type="ECO:0000256" key="4">
    <source>
        <dbReference type="ARBA" id="ARBA00023136"/>
    </source>
</evidence>
<name>M0A7Q5_9EURY</name>
<feature type="domain" description="Sodium/calcium exchanger membrane region" evidence="7">
    <location>
        <begin position="9"/>
        <end position="144"/>
    </location>
</feature>
<keyword evidence="2 6" id="KW-0812">Transmembrane</keyword>
<dbReference type="AlphaFoldDB" id="M0A7Q5"/>
<dbReference type="OrthoDB" id="157387at2157"/>
<evidence type="ECO:0000256" key="5">
    <source>
        <dbReference type="SAM" id="MobiDB-lite"/>
    </source>
</evidence>